<dbReference type="Gene3D" id="3.40.50.360">
    <property type="match status" value="1"/>
</dbReference>
<name>A0A1H4ALN3_9FLAO</name>
<dbReference type="Proteomes" id="UP000198820">
    <property type="component" value="Unassembled WGS sequence"/>
</dbReference>
<proteinExistence type="predicted"/>
<dbReference type="AlphaFoldDB" id="A0A1H4ALN3"/>
<dbReference type="STRING" id="908615.SAMN05421540_10574"/>
<dbReference type="Pfam" id="PF03358">
    <property type="entry name" value="FMN_red"/>
    <property type="match status" value="1"/>
</dbReference>
<sequence length="181" mass="20419">MSKILAFAGSNSSQSINHELVSYVVNQLIDEEVKLIRLTDYHLPIYQIDHEQEKGFPEDLEKLYDEIKAADALIISVNEHNGMVSSFFKNVLDWLSRLDRNFLASKKVLLMSTSTGENAASASRAYVETAIDCYKGEVLNSFGFPSFQDNFDIEKKEITDETLQLGVKDTLSQFQQKIALG</sequence>
<dbReference type="InterPro" id="IPR050712">
    <property type="entry name" value="NAD(P)H-dep_reductase"/>
</dbReference>
<evidence type="ECO:0000259" key="1">
    <source>
        <dbReference type="Pfam" id="PF03358"/>
    </source>
</evidence>
<dbReference type="EMBL" id="FNQF01000005">
    <property type="protein sequence ID" value="SEA36691.1"/>
    <property type="molecule type" value="Genomic_DNA"/>
</dbReference>
<dbReference type="GO" id="GO:0016491">
    <property type="term" value="F:oxidoreductase activity"/>
    <property type="evidence" value="ECO:0007669"/>
    <property type="project" value="InterPro"/>
</dbReference>
<dbReference type="SUPFAM" id="SSF52218">
    <property type="entry name" value="Flavoproteins"/>
    <property type="match status" value="1"/>
</dbReference>
<evidence type="ECO:0000313" key="3">
    <source>
        <dbReference type="Proteomes" id="UP000198820"/>
    </source>
</evidence>
<gene>
    <name evidence="2" type="ORF">SAMN05421540_10574</name>
</gene>
<evidence type="ECO:0000313" key="2">
    <source>
        <dbReference type="EMBL" id="SEA36691.1"/>
    </source>
</evidence>
<protein>
    <submittedName>
        <fullName evidence="2">NAD(P)H-dependent FMN reductase</fullName>
    </submittedName>
</protein>
<dbReference type="GO" id="GO:0010181">
    <property type="term" value="F:FMN binding"/>
    <property type="evidence" value="ECO:0007669"/>
    <property type="project" value="TreeGrafter"/>
</dbReference>
<feature type="domain" description="NADPH-dependent FMN reductase-like" evidence="1">
    <location>
        <begin position="3"/>
        <end position="123"/>
    </location>
</feature>
<accession>A0A1H4ALN3</accession>
<dbReference type="InterPro" id="IPR005025">
    <property type="entry name" value="FMN_Rdtase-like_dom"/>
</dbReference>
<dbReference type="InterPro" id="IPR029039">
    <property type="entry name" value="Flavoprotein-like_sf"/>
</dbReference>
<reference evidence="2 3" key="1">
    <citation type="submission" date="2016-10" db="EMBL/GenBank/DDBJ databases">
        <authorList>
            <person name="de Groot N.N."/>
        </authorList>
    </citation>
    <scope>NUCLEOTIDE SEQUENCE [LARGE SCALE GENOMIC DNA]</scope>
    <source>
        <strain evidence="2 3">DSM 23581</strain>
    </source>
</reference>
<dbReference type="GO" id="GO:0005829">
    <property type="term" value="C:cytosol"/>
    <property type="evidence" value="ECO:0007669"/>
    <property type="project" value="TreeGrafter"/>
</dbReference>
<dbReference type="PANTHER" id="PTHR30543:SF21">
    <property type="entry name" value="NAD(P)H-DEPENDENT FMN REDUCTASE LOT6"/>
    <property type="match status" value="1"/>
</dbReference>
<dbReference type="PANTHER" id="PTHR30543">
    <property type="entry name" value="CHROMATE REDUCTASE"/>
    <property type="match status" value="1"/>
</dbReference>
<organism evidence="2 3">
    <name type="scientific">Psychroflexus halocasei</name>
    <dbReference type="NCBI Taxonomy" id="908615"/>
    <lineage>
        <taxon>Bacteria</taxon>
        <taxon>Pseudomonadati</taxon>
        <taxon>Bacteroidota</taxon>
        <taxon>Flavobacteriia</taxon>
        <taxon>Flavobacteriales</taxon>
        <taxon>Flavobacteriaceae</taxon>
        <taxon>Psychroflexus</taxon>
    </lineage>
</organism>
<dbReference type="RefSeq" id="WP_093243768.1">
    <property type="nucleotide sequence ID" value="NZ_FNQF01000005.1"/>
</dbReference>
<keyword evidence="3" id="KW-1185">Reference proteome</keyword>